<organism evidence="5 6">
    <name type="scientific">Rhizocola hellebori</name>
    <dbReference type="NCBI Taxonomy" id="1392758"/>
    <lineage>
        <taxon>Bacteria</taxon>
        <taxon>Bacillati</taxon>
        <taxon>Actinomycetota</taxon>
        <taxon>Actinomycetes</taxon>
        <taxon>Micromonosporales</taxon>
        <taxon>Micromonosporaceae</taxon>
        <taxon>Rhizocola</taxon>
    </lineage>
</organism>
<keyword evidence="1" id="KW-0808">Transferase</keyword>
<gene>
    <name evidence="5" type="ORF">Rhe02_49970</name>
</gene>
<dbReference type="InterPro" id="IPR000182">
    <property type="entry name" value="GNAT_dom"/>
</dbReference>
<accession>A0A8J3QAH4</accession>
<evidence type="ECO:0000313" key="6">
    <source>
        <dbReference type="Proteomes" id="UP000612899"/>
    </source>
</evidence>
<dbReference type="SUPFAM" id="SSF55729">
    <property type="entry name" value="Acyl-CoA N-acyltransferases (Nat)"/>
    <property type="match status" value="1"/>
</dbReference>
<dbReference type="PROSITE" id="PS51186">
    <property type="entry name" value="GNAT"/>
    <property type="match status" value="1"/>
</dbReference>
<dbReference type="GO" id="GO:0008999">
    <property type="term" value="F:protein-N-terminal-alanine acetyltransferase activity"/>
    <property type="evidence" value="ECO:0007669"/>
    <property type="project" value="TreeGrafter"/>
</dbReference>
<evidence type="ECO:0000256" key="1">
    <source>
        <dbReference type="ARBA" id="ARBA00022679"/>
    </source>
</evidence>
<evidence type="ECO:0000259" key="4">
    <source>
        <dbReference type="PROSITE" id="PS51186"/>
    </source>
</evidence>
<dbReference type="RefSeq" id="WP_203910737.1">
    <property type="nucleotide sequence ID" value="NZ_BONY01000031.1"/>
</dbReference>
<evidence type="ECO:0000256" key="3">
    <source>
        <dbReference type="ARBA" id="ARBA00038502"/>
    </source>
</evidence>
<proteinExistence type="inferred from homology"/>
<dbReference type="Pfam" id="PF13302">
    <property type="entry name" value="Acetyltransf_3"/>
    <property type="match status" value="1"/>
</dbReference>
<dbReference type="InterPro" id="IPR051531">
    <property type="entry name" value="N-acetyltransferase"/>
</dbReference>
<dbReference type="PANTHER" id="PTHR43792">
    <property type="entry name" value="GNAT FAMILY, PUTATIVE (AFU_ORTHOLOGUE AFUA_3G00765)-RELATED-RELATED"/>
    <property type="match status" value="1"/>
</dbReference>
<protein>
    <submittedName>
        <fullName evidence="5">N-acetyltransferase</fullName>
    </submittedName>
</protein>
<comment type="caution">
    <text evidence="5">The sequence shown here is derived from an EMBL/GenBank/DDBJ whole genome shotgun (WGS) entry which is preliminary data.</text>
</comment>
<dbReference type="Gene3D" id="3.40.630.30">
    <property type="match status" value="1"/>
</dbReference>
<dbReference type="GO" id="GO:0005737">
    <property type="term" value="C:cytoplasm"/>
    <property type="evidence" value="ECO:0007669"/>
    <property type="project" value="TreeGrafter"/>
</dbReference>
<reference evidence="5" key="1">
    <citation type="submission" date="2021-01" db="EMBL/GenBank/DDBJ databases">
        <title>Whole genome shotgun sequence of Rhizocola hellebori NBRC 109834.</title>
        <authorList>
            <person name="Komaki H."/>
            <person name="Tamura T."/>
        </authorList>
    </citation>
    <scope>NUCLEOTIDE SEQUENCE</scope>
    <source>
        <strain evidence="5">NBRC 109834</strain>
    </source>
</reference>
<comment type="similarity">
    <text evidence="3">Belongs to the acetyltransferase family. RimJ subfamily.</text>
</comment>
<name>A0A8J3QAH4_9ACTN</name>
<dbReference type="PANTHER" id="PTHR43792:SF8">
    <property type="entry name" value="[RIBOSOMAL PROTEIN US5]-ALANINE N-ACETYLTRANSFERASE"/>
    <property type="match status" value="1"/>
</dbReference>
<dbReference type="EMBL" id="BONY01000031">
    <property type="protein sequence ID" value="GIH06930.1"/>
    <property type="molecule type" value="Genomic_DNA"/>
</dbReference>
<keyword evidence="6" id="KW-1185">Reference proteome</keyword>
<dbReference type="Proteomes" id="UP000612899">
    <property type="component" value="Unassembled WGS sequence"/>
</dbReference>
<evidence type="ECO:0000256" key="2">
    <source>
        <dbReference type="ARBA" id="ARBA00023315"/>
    </source>
</evidence>
<dbReference type="InterPro" id="IPR016181">
    <property type="entry name" value="Acyl_CoA_acyltransferase"/>
</dbReference>
<feature type="domain" description="N-acetyltransferase" evidence="4">
    <location>
        <begin position="1"/>
        <end position="159"/>
    </location>
</feature>
<evidence type="ECO:0000313" key="5">
    <source>
        <dbReference type="EMBL" id="GIH06930.1"/>
    </source>
</evidence>
<keyword evidence="2" id="KW-0012">Acyltransferase</keyword>
<sequence>MRLEQLSAEHLEAVREFERVNRAHFAAWIPDRGDAFFADYPARHAALLRMQEEGTDLFHLLVDDDGTLAGRVNLVDIRDGEAELGFRVGRDFTGRGVATDAVRQVIELAAGAYRLKRLRAAANVTNVGSRNVLLRNGFTLTEETTLDGQPCHLFILDLAGAAEAVAGCR</sequence>
<dbReference type="AlphaFoldDB" id="A0A8J3QAH4"/>